<dbReference type="AlphaFoldDB" id="A0AA35ZM49"/>
<keyword evidence="3" id="KW-1185">Reference proteome</keyword>
<keyword evidence="1" id="KW-0472">Membrane</keyword>
<proteinExistence type="predicted"/>
<feature type="transmembrane region" description="Helical" evidence="1">
    <location>
        <begin position="62"/>
        <end position="83"/>
    </location>
</feature>
<evidence type="ECO:0000313" key="3">
    <source>
        <dbReference type="Proteomes" id="UP001177003"/>
    </source>
</evidence>
<evidence type="ECO:0008006" key="4">
    <source>
        <dbReference type="Google" id="ProtNLM"/>
    </source>
</evidence>
<gene>
    <name evidence="2" type="ORF">LSALG_LOCUS33692</name>
</gene>
<keyword evidence="1" id="KW-0812">Transmembrane</keyword>
<sequence>MNSIDLRLEKTNAMFRFRRFQSLTNLFRFMEMFVFFVLASKLSCQLPFAIRVSVEHFKGVSFAFFSPRFVFVIGNVIILILLFKSRVTEKGDLNGNIDVYDEYVKRCEKNVGNPSNILTVATTEIVPSEEKKICRSQSEKLMIVNRKGNQAHRELRRSVTERNISKKIDRGGCVTAVEEKSCAADELSGEEFRRTVEAFIARQQQSLRDEELTQLAYIGA</sequence>
<name>A0AA35ZM49_LACSI</name>
<accession>A0AA35ZM49</accession>
<dbReference type="PANTHER" id="PTHR33640">
    <property type="entry name" value="TRANSMEMBRANE PROTEIN"/>
    <property type="match status" value="1"/>
</dbReference>
<dbReference type="Proteomes" id="UP001177003">
    <property type="component" value="Chromosome 7"/>
</dbReference>
<dbReference type="EMBL" id="OX465083">
    <property type="protein sequence ID" value="CAI9294724.1"/>
    <property type="molecule type" value="Genomic_DNA"/>
</dbReference>
<protein>
    <recommendedName>
        <fullName evidence="4">DUF4408 domain-containing protein</fullName>
    </recommendedName>
</protein>
<reference evidence="2" key="1">
    <citation type="submission" date="2023-04" db="EMBL/GenBank/DDBJ databases">
        <authorList>
            <person name="Vijverberg K."/>
            <person name="Xiong W."/>
            <person name="Schranz E."/>
        </authorList>
    </citation>
    <scope>NUCLEOTIDE SEQUENCE</scope>
</reference>
<feature type="transmembrane region" description="Helical" evidence="1">
    <location>
        <begin position="26"/>
        <end position="50"/>
    </location>
</feature>
<organism evidence="2 3">
    <name type="scientific">Lactuca saligna</name>
    <name type="common">Willowleaf lettuce</name>
    <dbReference type="NCBI Taxonomy" id="75948"/>
    <lineage>
        <taxon>Eukaryota</taxon>
        <taxon>Viridiplantae</taxon>
        <taxon>Streptophyta</taxon>
        <taxon>Embryophyta</taxon>
        <taxon>Tracheophyta</taxon>
        <taxon>Spermatophyta</taxon>
        <taxon>Magnoliopsida</taxon>
        <taxon>eudicotyledons</taxon>
        <taxon>Gunneridae</taxon>
        <taxon>Pentapetalae</taxon>
        <taxon>asterids</taxon>
        <taxon>campanulids</taxon>
        <taxon>Asterales</taxon>
        <taxon>Asteraceae</taxon>
        <taxon>Cichorioideae</taxon>
        <taxon>Cichorieae</taxon>
        <taxon>Lactucinae</taxon>
        <taxon>Lactuca</taxon>
    </lineage>
</organism>
<evidence type="ECO:0000256" key="1">
    <source>
        <dbReference type="SAM" id="Phobius"/>
    </source>
</evidence>
<keyword evidence="1" id="KW-1133">Transmembrane helix</keyword>
<evidence type="ECO:0000313" key="2">
    <source>
        <dbReference type="EMBL" id="CAI9294724.1"/>
    </source>
</evidence>
<dbReference type="PANTHER" id="PTHR33640:SF38">
    <property type="entry name" value="DUF4408 DOMAIN-CONTAINING PROTEIN"/>
    <property type="match status" value="1"/>
</dbReference>